<evidence type="ECO:0000313" key="2">
    <source>
        <dbReference type="EMBL" id="GFR43711.1"/>
    </source>
</evidence>
<protein>
    <recommendedName>
        <fullName evidence="4">ABM domain-containing protein</fullName>
    </recommendedName>
</protein>
<evidence type="ECO:0008006" key="4">
    <source>
        <dbReference type="Google" id="ProtNLM"/>
    </source>
</evidence>
<evidence type="ECO:0000256" key="1">
    <source>
        <dbReference type="SAM" id="MobiDB-lite"/>
    </source>
</evidence>
<dbReference type="InterPro" id="IPR011008">
    <property type="entry name" value="Dimeric_a/b-barrel"/>
</dbReference>
<dbReference type="SUPFAM" id="SSF54909">
    <property type="entry name" value="Dimeric alpha+beta barrel"/>
    <property type="match status" value="1"/>
</dbReference>
<sequence>MTVLGHRQCFLPVQQSRRRLQPLAAQRVRSKRQIAVSRTLIAKKGHESQVASLAGEILKWTEQESQVSGKGILAFDCVRDGWEANTFHFWERYEDTTAFGTHSTAPRMMEMMKKLEPHLESPIGVALYSYENGRLGPVSMQAGPKGEGGLDDATGASGAAGGASYKQTSRAFDLTKVDEHEEAQRERQLLSSMSVDGGSGPDGAQQQEADGEGAGVPAFARGLLSLAAAFKEKVMAPVCRLLKHKH</sequence>
<organism evidence="2 3">
    <name type="scientific">Astrephomene gubernaculifera</name>
    <dbReference type="NCBI Taxonomy" id="47775"/>
    <lineage>
        <taxon>Eukaryota</taxon>
        <taxon>Viridiplantae</taxon>
        <taxon>Chlorophyta</taxon>
        <taxon>core chlorophytes</taxon>
        <taxon>Chlorophyceae</taxon>
        <taxon>CS clade</taxon>
        <taxon>Chlamydomonadales</taxon>
        <taxon>Astrephomenaceae</taxon>
        <taxon>Astrephomene</taxon>
    </lineage>
</organism>
<comment type="caution">
    <text evidence="2">The sequence shown here is derived from an EMBL/GenBank/DDBJ whole genome shotgun (WGS) entry which is preliminary data.</text>
</comment>
<reference evidence="2 3" key="1">
    <citation type="journal article" date="2021" name="Sci. Rep.">
        <title>Genome sequencing of the multicellular alga Astrephomene provides insights into convergent evolution of germ-soma differentiation.</title>
        <authorList>
            <person name="Yamashita S."/>
            <person name="Yamamoto K."/>
            <person name="Matsuzaki R."/>
            <person name="Suzuki S."/>
            <person name="Yamaguchi H."/>
            <person name="Hirooka S."/>
            <person name="Minakuchi Y."/>
            <person name="Miyagishima S."/>
            <person name="Kawachi M."/>
            <person name="Toyoda A."/>
            <person name="Nozaki H."/>
        </authorList>
    </citation>
    <scope>NUCLEOTIDE SEQUENCE [LARGE SCALE GENOMIC DNA]</scope>
    <source>
        <strain evidence="2 3">NIES-4017</strain>
    </source>
</reference>
<dbReference type="Proteomes" id="UP001054857">
    <property type="component" value="Unassembled WGS sequence"/>
</dbReference>
<name>A0AAD3DPT7_9CHLO</name>
<dbReference type="Gene3D" id="3.30.70.100">
    <property type="match status" value="1"/>
</dbReference>
<feature type="region of interest" description="Disordered" evidence="1">
    <location>
        <begin position="139"/>
        <end position="164"/>
    </location>
</feature>
<gene>
    <name evidence="2" type="ORF">Agub_g4821</name>
</gene>
<evidence type="ECO:0000313" key="3">
    <source>
        <dbReference type="Proteomes" id="UP001054857"/>
    </source>
</evidence>
<keyword evidence="3" id="KW-1185">Reference proteome</keyword>
<accession>A0AAD3DPT7</accession>
<dbReference type="EMBL" id="BMAR01000006">
    <property type="protein sequence ID" value="GFR43711.1"/>
    <property type="molecule type" value="Genomic_DNA"/>
</dbReference>
<dbReference type="AlphaFoldDB" id="A0AAD3DPT7"/>
<proteinExistence type="predicted"/>
<feature type="region of interest" description="Disordered" evidence="1">
    <location>
        <begin position="192"/>
        <end position="212"/>
    </location>
</feature>